<comment type="caution">
    <text evidence="1">The sequence shown here is derived from an EMBL/GenBank/DDBJ whole genome shotgun (WGS) entry which is preliminary data.</text>
</comment>
<organism evidence="1 2">
    <name type="scientific">Ralstonia psammae</name>
    <dbReference type="NCBI Taxonomy" id="3058598"/>
    <lineage>
        <taxon>Bacteria</taxon>
        <taxon>Pseudomonadati</taxon>
        <taxon>Pseudomonadota</taxon>
        <taxon>Betaproteobacteria</taxon>
        <taxon>Burkholderiales</taxon>
        <taxon>Burkholderiaceae</taxon>
        <taxon>Ralstonia</taxon>
    </lineage>
</organism>
<dbReference type="Proteomes" id="UP001189813">
    <property type="component" value="Unassembled WGS sequence"/>
</dbReference>
<keyword evidence="2" id="KW-1185">Reference proteome</keyword>
<name>A0ABN9JDN9_9RALS</name>
<evidence type="ECO:0000313" key="2">
    <source>
        <dbReference type="Proteomes" id="UP001189813"/>
    </source>
</evidence>
<evidence type="ECO:0000313" key="1">
    <source>
        <dbReference type="EMBL" id="CAJ0808178.1"/>
    </source>
</evidence>
<dbReference type="EMBL" id="CATZBU010000019">
    <property type="protein sequence ID" value="CAJ0808178.1"/>
    <property type="molecule type" value="Genomic_DNA"/>
</dbReference>
<sequence length="36" mass="4011">MRGGDYLRCFVLCYKPLIGVIGQFGTPVRMSNEAMS</sequence>
<protein>
    <submittedName>
        <fullName evidence="1">Uncharacterized protein</fullName>
    </submittedName>
</protein>
<proteinExistence type="predicted"/>
<accession>A0ABN9JDN9</accession>
<gene>
    <name evidence="1" type="ORF">LMG19083_04667</name>
</gene>
<reference evidence="1 2" key="1">
    <citation type="submission" date="2023-07" db="EMBL/GenBank/DDBJ databases">
        <authorList>
            <person name="Peeters C."/>
        </authorList>
    </citation>
    <scope>NUCLEOTIDE SEQUENCE [LARGE SCALE GENOMIC DNA]</scope>
    <source>
        <strain evidence="1 2">LMG 19083</strain>
    </source>
</reference>